<dbReference type="EMBL" id="BPLR01000941">
    <property type="protein sequence ID" value="GIY98607.1"/>
    <property type="molecule type" value="Genomic_DNA"/>
</dbReference>
<sequence>MNPDWGKNPNRAKRRKILPTCVVCQQNPFDCAGKINHGPPPQQTGRLIYMDDIHTFNLFLPKQAGIPLER</sequence>
<evidence type="ECO:0000313" key="1">
    <source>
        <dbReference type="EMBL" id="GIY98607.1"/>
    </source>
</evidence>
<proteinExistence type="predicted"/>
<dbReference type="Proteomes" id="UP001054945">
    <property type="component" value="Unassembled WGS sequence"/>
</dbReference>
<protein>
    <recommendedName>
        <fullName evidence="3">Zn(2)-C6 fungal-type domain-containing protein</fullName>
    </recommendedName>
</protein>
<evidence type="ECO:0000313" key="2">
    <source>
        <dbReference type="Proteomes" id="UP001054945"/>
    </source>
</evidence>
<reference evidence="1 2" key="1">
    <citation type="submission" date="2021-06" db="EMBL/GenBank/DDBJ databases">
        <title>Caerostris extrusa draft genome.</title>
        <authorList>
            <person name="Kono N."/>
            <person name="Arakawa K."/>
        </authorList>
    </citation>
    <scope>NUCLEOTIDE SEQUENCE [LARGE SCALE GENOMIC DNA]</scope>
</reference>
<accession>A0AAV4XU94</accession>
<comment type="caution">
    <text evidence="1">The sequence shown here is derived from an EMBL/GenBank/DDBJ whole genome shotgun (WGS) entry which is preliminary data.</text>
</comment>
<name>A0AAV4XU94_CAEEX</name>
<keyword evidence="2" id="KW-1185">Reference proteome</keyword>
<gene>
    <name evidence="1" type="ORF">CEXT_465921</name>
</gene>
<evidence type="ECO:0008006" key="3">
    <source>
        <dbReference type="Google" id="ProtNLM"/>
    </source>
</evidence>
<organism evidence="1 2">
    <name type="scientific">Caerostris extrusa</name>
    <name type="common">Bark spider</name>
    <name type="synonym">Caerostris bankana</name>
    <dbReference type="NCBI Taxonomy" id="172846"/>
    <lineage>
        <taxon>Eukaryota</taxon>
        <taxon>Metazoa</taxon>
        <taxon>Ecdysozoa</taxon>
        <taxon>Arthropoda</taxon>
        <taxon>Chelicerata</taxon>
        <taxon>Arachnida</taxon>
        <taxon>Araneae</taxon>
        <taxon>Araneomorphae</taxon>
        <taxon>Entelegynae</taxon>
        <taxon>Araneoidea</taxon>
        <taxon>Araneidae</taxon>
        <taxon>Caerostris</taxon>
    </lineage>
</organism>
<dbReference type="AlphaFoldDB" id="A0AAV4XU94"/>